<reference evidence="8" key="5">
    <citation type="journal article" date="2021" name="G3 (Bethesda)">
        <title>Aegilops tauschii genome assembly Aet v5.0 features greater sequence contiguity and improved annotation.</title>
        <authorList>
            <person name="Wang L."/>
            <person name="Zhu T."/>
            <person name="Rodriguez J.C."/>
            <person name="Deal K.R."/>
            <person name="Dubcovsky J."/>
            <person name="McGuire P.E."/>
            <person name="Lux T."/>
            <person name="Spannagl M."/>
            <person name="Mayer K.F.X."/>
            <person name="Baldrich P."/>
            <person name="Meyers B.C."/>
            <person name="Huo N."/>
            <person name="Gu Y.Q."/>
            <person name="Zhou H."/>
            <person name="Devos K.M."/>
            <person name="Bennetzen J.L."/>
            <person name="Unver T."/>
            <person name="Budak H."/>
            <person name="Gulick P.J."/>
            <person name="Galiba G."/>
            <person name="Kalapos B."/>
            <person name="Nelson D.R."/>
            <person name="Li P."/>
            <person name="You F.M."/>
            <person name="Luo M.C."/>
            <person name="Dvorak J."/>
        </authorList>
    </citation>
    <scope>NUCLEOTIDE SEQUENCE [LARGE SCALE GENOMIC DNA]</scope>
    <source>
        <strain evidence="8">cv. AL8/78</strain>
    </source>
</reference>
<dbReference type="Gramene" id="AET5Gv20187900.1">
    <property type="protein sequence ID" value="AET5Gv20187900.1"/>
    <property type="gene ID" value="AET5Gv20187900"/>
</dbReference>
<evidence type="ECO:0000256" key="1">
    <source>
        <dbReference type="ARBA" id="ARBA00004123"/>
    </source>
</evidence>
<evidence type="ECO:0000259" key="7">
    <source>
        <dbReference type="PROSITE" id="PS50863"/>
    </source>
</evidence>
<dbReference type="SUPFAM" id="SSF101936">
    <property type="entry name" value="DNA-binding pseudobarrel domain"/>
    <property type="match status" value="2"/>
</dbReference>
<keyword evidence="3" id="KW-0238">DNA-binding</keyword>
<reference evidence="9" key="1">
    <citation type="journal article" date="2014" name="Science">
        <title>Ancient hybridizations among the ancestral genomes of bread wheat.</title>
        <authorList>
            <consortium name="International Wheat Genome Sequencing Consortium,"/>
            <person name="Marcussen T."/>
            <person name="Sandve S.R."/>
            <person name="Heier L."/>
            <person name="Spannagl M."/>
            <person name="Pfeifer M."/>
            <person name="Jakobsen K.S."/>
            <person name="Wulff B.B."/>
            <person name="Steuernagel B."/>
            <person name="Mayer K.F."/>
            <person name="Olsen O.A."/>
        </authorList>
    </citation>
    <scope>NUCLEOTIDE SEQUENCE [LARGE SCALE GENOMIC DNA]</scope>
    <source>
        <strain evidence="9">cv. AL8/78</strain>
    </source>
</reference>
<dbReference type="InterPro" id="IPR003340">
    <property type="entry name" value="B3_DNA-bd"/>
</dbReference>
<evidence type="ECO:0000256" key="4">
    <source>
        <dbReference type="ARBA" id="ARBA00023163"/>
    </source>
</evidence>
<reference evidence="9" key="2">
    <citation type="journal article" date="2017" name="Nat. Plants">
        <title>The Aegilops tauschii genome reveals multiple impacts of transposons.</title>
        <authorList>
            <person name="Zhao G."/>
            <person name="Zou C."/>
            <person name="Li K."/>
            <person name="Wang K."/>
            <person name="Li T."/>
            <person name="Gao L."/>
            <person name="Zhang X."/>
            <person name="Wang H."/>
            <person name="Yang Z."/>
            <person name="Liu X."/>
            <person name="Jiang W."/>
            <person name="Mao L."/>
            <person name="Kong X."/>
            <person name="Jiao Y."/>
            <person name="Jia J."/>
        </authorList>
    </citation>
    <scope>NUCLEOTIDE SEQUENCE [LARGE SCALE GENOMIC DNA]</scope>
    <source>
        <strain evidence="9">cv. AL8/78</strain>
    </source>
</reference>
<reference evidence="8" key="4">
    <citation type="submission" date="2019-03" db="UniProtKB">
        <authorList>
            <consortium name="EnsemblPlants"/>
        </authorList>
    </citation>
    <scope>IDENTIFICATION</scope>
</reference>
<dbReference type="AlphaFoldDB" id="A0A453JTQ9"/>
<dbReference type="SMART" id="SM01019">
    <property type="entry name" value="B3"/>
    <property type="match status" value="2"/>
</dbReference>
<dbReference type="PROSITE" id="PS50863">
    <property type="entry name" value="B3"/>
    <property type="match status" value="2"/>
</dbReference>
<evidence type="ECO:0000313" key="9">
    <source>
        <dbReference type="Proteomes" id="UP000015105"/>
    </source>
</evidence>
<evidence type="ECO:0000256" key="6">
    <source>
        <dbReference type="SAM" id="MobiDB-lite"/>
    </source>
</evidence>
<dbReference type="Gene3D" id="2.40.330.10">
    <property type="entry name" value="DNA-binding pseudobarrel domain"/>
    <property type="match status" value="2"/>
</dbReference>
<comment type="subcellular location">
    <subcellularLocation>
        <location evidence="1">Nucleus</location>
    </subcellularLocation>
</comment>
<dbReference type="InterPro" id="IPR044837">
    <property type="entry name" value="REM16-like"/>
</dbReference>
<dbReference type="STRING" id="200361.A0A453JTQ9"/>
<keyword evidence="4" id="KW-0804">Transcription</keyword>
<dbReference type="CDD" id="cd10017">
    <property type="entry name" value="B3_DNA"/>
    <property type="match status" value="2"/>
</dbReference>
<dbReference type="Proteomes" id="UP000015105">
    <property type="component" value="Chromosome 5D"/>
</dbReference>
<evidence type="ECO:0000313" key="8">
    <source>
        <dbReference type="EnsemblPlants" id="AET5Gv20187900.1"/>
    </source>
</evidence>
<dbReference type="PANTHER" id="PTHR31391:SF70">
    <property type="entry name" value="B3 DOMAIN-CONTAINING PROTEIN OS03G0622200"/>
    <property type="match status" value="1"/>
</dbReference>
<feature type="compositionally biased region" description="Acidic residues" evidence="6">
    <location>
        <begin position="181"/>
        <end position="200"/>
    </location>
</feature>
<feature type="compositionally biased region" description="Acidic residues" evidence="6">
    <location>
        <begin position="246"/>
        <end position="256"/>
    </location>
</feature>
<evidence type="ECO:0000256" key="2">
    <source>
        <dbReference type="ARBA" id="ARBA00023015"/>
    </source>
</evidence>
<name>A0A453JTQ9_AEGTS</name>
<evidence type="ECO:0000256" key="5">
    <source>
        <dbReference type="ARBA" id="ARBA00023242"/>
    </source>
</evidence>
<dbReference type="GO" id="GO:0003677">
    <property type="term" value="F:DNA binding"/>
    <property type="evidence" value="ECO:0007669"/>
    <property type="project" value="UniProtKB-KW"/>
</dbReference>
<dbReference type="GO" id="GO:0005634">
    <property type="term" value="C:nucleus"/>
    <property type="evidence" value="ECO:0007669"/>
    <property type="project" value="UniProtKB-SubCell"/>
</dbReference>
<protein>
    <recommendedName>
        <fullName evidence="7">TF-B3 domain-containing protein</fullName>
    </recommendedName>
</protein>
<accession>A0A453JTQ9</accession>
<keyword evidence="2" id="KW-0805">Transcription regulation</keyword>
<dbReference type="EnsemblPlants" id="AET5Gv20187900.1">
    <property type="protein sequence ID" value="AET5Gv20187900.1"/>
    <property type="gene ID" value="AET5Gv20187900"/>
</dbReference>
<proteinExistence type="predicted"/>
<keyword evidence="9" id="KW-1185">Reference proteome</keyword>
<evidence type="ECO:0000256" key="3">
    <source>
        <dbReference type="ARBA" id="ARBA00023125"/>
    </source>
</evidence>
<dbReference type="Pfam" id="PF02362">
    <property type="entry name" value="B3"/>
    <property type="match status" value="2"/>
</dbReference>
<sequence>QRTTTNSLVSQQNSHSSGRIRECMKNEMMGEKGCESCKKWQEHYYWEHMDVSKTKFFKLMTQDSQQRFRIPDKFASSFIRQTQSSQGFDLEAPSGETWHVGVTKVANDLFFSSGWGDFVKAHELQENDLLVFTFSGNSSFEVLIFDATGCEKLSSLFAGAGMHKHFDGMVGQQVEQYSPSDDSDEDDDNDDDDDDDDDDTSVPSQLIESPHKVSTLRKFSGKTKPRKELRESPNSSSSCDVKHEETEEEESDDDTYADFDYCYSRAAKQLPDDEKSEIIGLASIQPGNPAFMTVLLRAHLQHKNNFLVIPSEFVDEHLHMRSHEVVLLRPNREERWHVRYYQGSSSRGFRGQPWAKFVRENELREGDVCVFELIKGARNEKKLARTTMAIHVARRRKSNGRFALVD</sequence>
<organism evidence="8 9">
    <name type="scientific">Aegilops tauschii subsp. strangulata</name>
    <name type="common">Goatgrass</name>
    <dbReference type="NCBI Taxonomy" id="200361"/>
    <lineage>
        <taxon>Eukaryota</taxon>
        <taxon>Viridiplantae</taxon>
        <taxon>Streptophyta</taxon>
        <taxon>Embryophyta</taxon>
        <taxon>Tracheophyta</taxon>
        <taxon>Spermatophyta</taxon>
        <taxon>Magnoliopsida</taxon>
        <taxon>Liliopsida</taxon>
        <taxon>Poales</taxon>
        <taxon>Poaceae</taxon>
        <taxon>BOP clade</taxon>
        <taxon>Pooideae</taxon>
        <taxon>Triticodae</taxon>
        <taxon>Triticeae</taxon>
        <taxon>Triticinae</taxon>
        <taxon>Aegilops</taxon>
    </lineage>
</organism>
<reference evidence="8" key="3">
    <citation type="journal article" date="2017" name="Nature">
        <title>Genome sequence of the progenitor of the wheat D genome Aegilops tauschii.</title>
        <authorList>
            <person name="Luo M.C."/>
            <person name="Gu Y.Q."/>
            <person name="Puiu D."/>
            <person name="Wang H."/>
            <person name="Twardziok S.O."/>
            <person name="Deal K.R."/>
            <person name="Huo N."/>
            <person name="Zhu T."/>
            <person name="Wang L."/>
            <person name="Wang Y."/>
            <person name="McGuire P.E."/>
            <person name="Liu S."/>
            <person name="Long H."/>
            <person name="Ramasamy R.K."/>
            <person name="Rodriguez J.C."/>
            <person name="Van S.L."/>
            <person name="Yuan L."/>
            <person name="Wang Z."/>
            <person name="Xia Z."/>
            <person name="Xiao L."/>
            <person name="Anderson O.D."/>
            <person name="Ouyang S."/>
            <person name="Liang Y."/>
            <person name="Zimin A.V."/>
            <person name="Pertea G."/>
            <person name="Qi P."/>
            <person name="Bennetzen J.L."/>
            <person name="Dai X."/>
            <person name="Dawson M.W."/>
            <person name="Muller H.G."/>
            <person name="Kugler K."/>
            <person name="Rivarola-Duarte L."/>
            <person name="Spannagl M."/>
            <person name="Mayer K.F.X."/>
            <person name="Lu F.H."/>
            <person name="Bevan M.W."/>
            <person name="Leroy P."/>
            <person name="Li P."/>
            <person name="You F.M."/>
            <person name="Sun Q."/>
            <person name="Liu Z."/>
            <person name="Lyons E."/>
            <person name="Wicker T."/>
            <person name="Salzberg S.L."/>
            <person name="Devos K.M."/>
            <person name="Dvorak J."/>
        </authorList>
    </citation>
    <scope>NUCLEOTIDE SEQUENCE [LARGE SCALE GENOMIC DNA]</scope>
    <source>
        <strain evidence="8">cv. AL8/78</strain>
    </source>
</reference>
<dbReference type="PANTHER" id="PTHR31391">
    <property type="entry name" value="B3 DOMAIN-CONTAINING PROTEIN OS11G0197600-RELATED"/>
    <property type="match status" value="1"/>
</dbReference>
<keyword evidence="5" id="KW-0539">Nucleus</keyword>
<feature type="domain" description="TF-B3" evidence="7">
    <location>
        <begin position="53"/>
        <end position="148"/>
    </location>
</feature>
<feature type="region of interest" description="Disordered" evidence="6">
    <location>
        <begin position="175"/>
        <end position="256"/>
    </location>
</feature>
<dbReference type="InterPro" id="IPR015300">
    <property type="entry name" value="DNA-bd_pseudobarrel_sf"/>
</dbReference>
<feature type="domain" description="TF-B3" evidence="7">
    <location>
        <begin position="292"/>
        <end position="396"/>
    </location>
</feature>